<name>A0ACB5U216_AMBMO</name>
<evidence type="ECO:0000313" key="2">
    <source>
        <dbReference type="Proteomes" id="UP001165064"/>
    </source>
</evidence>
<organism evidence="1 2">
    <name type="scientific">Ambrosiozyma monospora</name>
    <name type="common">Yeast</name>
    <name type="synonym">Endomycopsis monosporus</name>
    <dbReference type="NCBI Taxonomy" id="43982"/>
    <lineage>
        <taxon>Eukaryota</taxon>
        <taxon>Fungi</taxon>
        <taxon>Dikarya</taxon>
        <taxon>Ascomycota</taxon>
        <taxon>Saccharomycotina</taxon>
        <taxon>Pichiomycetes</taxon>
        <taxon>Pichiales</taxon>
        <taxon>Pichiaceae</taxon>
        <taxon>Ambrosiozyma</taxon>
    </lineage>
</organism>
<comment type="caution">
    <text evidence="1">The sequence shown here is derived from an EMBL/GenBank/DDBJ whole genome shotgun (WGS) entry which is preliminary data.</text>
</comment>
<dbReference type="Proteomes" id="UP001165064">
    <property type="component" value="Unassembled WGS sequence"/>
</dbReference>
<accession>A0ACB5U216</accession>
<keyword evidence="2" id="KW-1185">Reference proteome</keyword>
<protein>
    <submittedName>
        <fullName evidence="1">Unnamed protein product</fullName>
    </submittedName>
</protein>
<sequence length="285" mass="30091">MLIWNMETHKVEFKLLSYSTITVAKFSKSKSNEVVGGLRNGKVCLWRLNSKSRYPTYTTVSIGGGSGTSGNGGDSIGSKIRGPGRRVVSNSGRRVLSSNGLSAANSSNSGVASGISVANKVGYHPIVGIYETTNSIMSLDSSGLLNIYSTNLITLISSQQLILPSHNHHQQQHDSMNSDSLNASSTTTKYTITSNFIDPSYLLLGLATGEVYCIKFNQLDSSPQSSPSGKSSSPGLSSGSATLSTGADSNSAAKLVFHSYQPLFPVMCIDQSLGVLLVGSLDYKS</sequence>
<evidence type="ECO:0000313" key="1">
    <source>
        <dbReference type="EMBL" id="GME99603.1"/>
    </source>
</evidence>
<gene>
    <name evidence="1" type="ORF">Amon02_001076400</name>
</gene>
<dbReference type="EMBL" id="BSXS01011058">
    <property type="protein sequence ID" value="GME99603.1"/>
    <property type="molecule type" value="Genomic_DNA"/>
</dbReference>
<reference evidence="1" key="1">
    <citation type="submission" date="2023-04" db="EMBL/GenBank/DDBJ databases">
        <title>Ambrosiozyma monospora NBRC 10751.</title>
        <authorList>
            <person name="Ichikawa N."/>
            <person name="Sato H."/>
            <person name="Tonouchi N."/>
        </authorList>
    </citation>
    <scope>NUCLEOTIDE SEQUENCE</scope>
    <source>
        <strain evidence="1">NBRC 10751</strain>
    </source>
</reference>
<proteinExistence type="predicted"/>